<dbReference type="InterPro" id="IPR016181">
    <property type="entry name" value="Acyl_CoA_acyltransferase"/>
</dbReference>
<name>A0A4V3ATD3_9BACI</name>
<evidence type="ECO:0000259" key="1">
    <source>
        <dbReference type="PROSITE" id="PS51186"/>
    </source>
</evidence>
<dbReference type="AlphaFoldDB" id="A0A4V3ATD3"/>
<proteinExistence type="predicted"/>
<evidence type="ECO:0000313" key="3">
    <source>
        <dbReference type="Proteomes" id="UP000295132"/>
    </source>
</evidence>
<accession>A0A4V3ATD3</accession>
<sequence>MEFIIGYRENAVLRNSFNELAMKTFGIEFEDWYQEGYWTDKYIPYSLVDHGKVIANVSVNLLELDIGGQRVPAIQIGTVMTDQEYRNCGYSRLLLEKVIEDYKHIEVMYLFANDTVLDFYPKFGFARMEETLFSLEIQPKSNTLPPKIRDLKFIYEAAAKRKPATQFGTAGTEELLIFYAMKVFTEDIYYLEQEQALAICQQEGETLHLYDVISDRQIDLLHLISQLRNSETTKVVFHYTLEIAEVQMGECQGWNVLFVRNTGNIKFPKHFKHPITSQA</sequence>
<dbReference type="GO" id="GO:0016747">
    <property type="term" value="F:acyltransferase activity, transferring groups other than amino-acyl groups"/>
    <property type="evidence" value="ECO:0007669"/>
    <property type="project" value="InterPro"/>
</dbReference>
<dbReference type="Pfam" id="PF13527">
    <property type="entry name" value="Acetyltransf_9"/>
    <property type="match status" value="1"/>
</dbReference>
<organism evidence="2 3">
    <name type="scientific">Bacillus salipaludis</name>
    <dbReference type="NCBI Taxonomy" id="2547811"/>
    <lineage>
        <taxon>Bacteria</taxon>
        <taxon>Bacillati</taxon>
        <taxon>Bacillota</taxon>
        <taxon>Bacilli</taxon>
        <taxon>Bacillales</taxon>
        <taxon>Bacillaceae</taxon>
        <taxon>Bacillus</taxon>
    </lineage>
</organism>
<evidence type="ECO:0000313" key="2">
    <source>
        <dbReference type="EMBL" id="TDK59391.1"/>
    </source>
</evidence>
<keyword evidence="2" id="KW-0808">Transferase</keyword>
<dbReference type="PROSITE" id="PS51186">
    <property type="entry name" value="GNAT"/>
    <property type="match status" value="1"/>
</dbReference>
<dbReference type="SUPFAM" id="SSF55729">
    <property type="entry name" value="Acyl-CoA N-acyltransferases (Nat)"/>
    <property type="match status" value="1"/>
</dbReference>
<reference evidence="2 3" key="1">
    <citation type="submission" date="2019-03" db="EMBL/GenBank/DDBJ databases">
        <title>Bacillus niacini sp. nov. a Nicotinate-Metabolizing Mesophile Isolated from Soil.</title>
        <authorList>
            <person name="Zhang G."/>
        </authorList>
    </citation>
    <scope>NUCLEOTIDE SEQUENCE [LARGE SCALE GENOMIC DNA]</scope>
    <source>
        <strain evidence="2 3">WN066</strain>
    </source>
</reference>
<protein>
    <submittedName>
        <fullName evidence="2">GNAT family N-acetyltransferase</fullName>
    </submittedName>
</protein>
<feature type="domain" description="N-acetyltransferase" evidence="1">
    <location>
        <begin position="5"/>
        <end position="145"/>
    </location>
</feature>
<dbReference type="EMBL" id="SMYO01000009">
    <property type="protein sequence ID" value="TDK59391.1"/>
    <property type="molecule type" value="Genomic_DNA"/>
</dbReference>
<dbReference type="RefSeq" id="WP_133336992.1">
    <property type="nucleotide sequence ID" value="NZ_SMYO01000009.1"/>
</dbReference>
<dbReference type="InterPro" id="IPR000182">
    <property type="entry name" value="GNAT_dom"/>
</dbReference>
<dbReference type="CDD" id="cd04301">
    <property type="entry name" value="NAT_SF"/>
    <property type="match status" value="1"/>
</dbReference>
<comment type="caution">
    <text evidence="2">The sequence shown here is derived from an EMBL/GenBank/DDBJ whole genome shotgun (WGS) entry which is preliminary data.</text>
</comment>
<dbReference type="Proteomes" id="UP000295132">
    <property type="component" value="Unassembled WGS sequence"/>
</dbReference>
<dbReference type="Gene3D" id="3.40.630.30">
    <property type="match status" value="1"/>
</dbReference>
<gene>
    <name evidence="2" type="ORF">E2K98_19365</name>
</gene>